<dbReference type="EMBL" id="JBHUDX010000011">
    <property type="protein sequence ID" value="MFD1657503.1"/>
    <property type="molecule type" value="Genomic_DNA"/>
</dbReference>
<reference evidence="3" key="1">
    <citation type="journal article" date="2019" name="Int. J. Syst. Evol. Microbiol.">
        <title>The Global Catalogue of Microorganisms (GCM) 10K type strain sequencing project: providing services to taxonomists for standard genome sequencing and annotation.</title>
        <authorList>
            <consortium name="The Broad Institute Genomics Platform"/>
            <consortium name="The Broad Institute Genome Sequencing Center for Infectious Disease"/>
            <person name="Wu L."/>
            <person name="Ma J."/>
        </authorList>
    </citation>
    <scope>NUCLEOTIDE SEQUENCE [LARGE SCALE GENOMIC DNA]</scope>
    <source>
        <strain evidence="3">CGMCC 1.12470</strain>
    </source>
</reference>
<evidence type="ECO:0000313" key="2">
    <source>
        <dbReference type="EMBL" id="MFD1657503.1"/>
    </source>
</evidence>
<accession>A0ABW4ILU2</accession>
<name>A0ABW4ILU2_9ACTN</name>
<dbReference type="Proteomes" id="UP001597261">
    <property type="component" value="Unassembled WGS sequence"/>
</dbReference>
<feature type="compositionally biased region" description="Polar residues" evidence="1">
    <location>
        <begin position="1"/>
        <end position="14"/>
    </location>
</feature>
<evidence type="ECO:0000256" key="1">
    <source>
        <dbReference type="SAM" id="MobiDB-lite"/>
    </source>
</evidence>
<protein>
    <submittedName>
        <fullName evidence="2">Uncharacterized protein</fullName>
    </submittedName>
</protein>
<feature type="region of interest" description="Disordered" evidence="1">
    <location>
        <begin position="1"/>
        <end position="21"/>
    </location>
</feature>
<comment type="caution">
    <text evidence="2">The sequence shown here is derived from an EMBL/GenBank/DDBJ whole genome shotgun (WGS) entry which is preliminary data.</text>
</comment>
<keyword evidence="3" id="KW-1185">Reference proteome</keyword>
<dbReference type="RefSeq" id="WP_381078927.1">
    <property type="nucleotide sequence ID" value="NZ_JBHUDX010000011.1"/>
</dbReference>
<evidence type="ECO:0000313" key="3">
    <source>
        <dbReference type="Proteomes" id="UP001597261"/>
    </source>
</evidence>
<proteinExistence type="predicted"/>
<organism evidence="2 3">
    <name type="scientific">Streptomyces caeni</name>
    <dbReference type="NCBI Taxonomy" id="2307231"/>
    <lineage>
        <taxon>Bacteria</taxon>
        <taxon>Bacillati</taxon>
        <taxon>Actinomycetota</taxon>
        <taxon>Actinomycetes</taxon>
        <taxon>Kitasatosporales</taxon>
        <taxon>Streptomycetaceae</taxon>
        <taxon>Streptomyces</taxon>
    </lineage>
</organism>
<sequence length="52" mass="5368">MTSRTPDLITTPNTLADPGTWVPRTSTVTGVAASFTSAVPPLSVTVPELVLT</sequence>
<gene>
    <name evidence="2" type="ORF">ACFSL4_04470</name>
</gene>